<keyword evidence="5" id="KW-1185">Reference proteome</keyword>
<gene>
    <name evidence="4" type="ORF">JMA_34060</name>
</gene>
<evidence type="ECO:0000313" key="4">
    <source>
        <dbReference type="EMBL" id="AJD92723.1"/>
    </source>
</evidence>
<keyword evidence="2" id="KW-0732">Signal</keyword>
<sequence length="707" mass="78276">MKKHLFFTLLAFTIVAMLPTIVSAEGITSSIQEKVYVLTDQEKKRWGISDDASNPVETTAGWNQALKWAGEQGYTTFRVEDGHYLIAKGEKWNSPNNHIKMVSNMKLSLDDDVILEKETNGWEMYSVLYLSDLENVIVEGGTLKGDRLTHDYSQVGEATSGTHEWGNGISIKGSQNIIINDMKIQDFAGDSVEIGGATEKGYYIKEKDLEQGGLSASGGPINSEEKIRSTFISIDQKLNEFSLYFWLPQNLKSNRFNIHYYDQNKKHISKQENLKFYWGEVKPPKNAQYYRAEFGASDTSKVSINPMYVNTSKNIRITNSNLGYSRRQGISIVGGENVLVKNNEIHHVKGTAPQSGIDLEGGFFVNKNNRIESNYFHNNHGYDIILFDGYNAEVVNNRLESKSIGLAVSPPFSEALIEGNTFKTAGITILGENIDLKNNNLSGSTINLSGENISLINTLVKGGNISLNNKKPHTVKIDELEVVNSPFYIGSNPVNISNLTLKGEKTYITGKGNVDNQYSKVTTEELKGLTLPGGKYQNCSINSSLNINHSVPITIDNCTVNAKESLLNTSNQATVEMSRMNFNLIGNVGYGAGIFVKDTNSFKINNSKIQAVTNQISTPIMKFGPYGEQKASEINQVSIKDVDVYGNPNSGVNIGIDTTNSGIDAPVYSLVNLNVYNAKTLLKPTDKIQSSEDTRNKRVPKLREWNP</sequence>
<dbReference type="Gene3D" id="2.160.20.10">
    <property type="entry name" value="Single-stranded right-handed beta-helix, Pectin lyase-like"/>
    <property type="match status" value="2"/>
</dbReference>
<evidence type="ECO:0000313" key="5">
    <source>
        <dbReference type="Proteomes" id="UP000031449"/>
    </source>
</evidence>
<dbReference type="Proteomes" id="UP000031449">
    <property type="component" value="Chromosome"/>
</dbReference>
<dbReference type="HOGENOM" id="CLU_017771_0_0_9"/>
<dbReference type="OrthoDB" id="9813368at2"/>
<dbReference type="EMBL" id="CP009416">
    <property type="protein sequence ID" value="AJD92723.1"/>
    <property type="molecule type" value="Genomic_DNA"/>
</dbReference>
<protein>
    <recommendedName>
        <fullName evidence="3">Right handed beta helix domain-containing protein</fullName>
    </recommendedName>
</protein>
<organism evidence="4 5">
    <name type="scientific">Jeotgalibacillus malaysiensis</name>
    <dbReference type="NCBI Taxonomy" id="1508404"/>
    <lineage>
        <taxon>Bacteria</taxon>
        <taxon>Bacillati</taxon>
        <taxon>Bacillota</taxon>
        <taxon>Bacilli</taxon>
        <taxon>Bacillales</taxon>
        <taxon>Caryophanaceae</taxon>
        <taxon>Jeotgalibacillus</taxon>
    </lineage>
</organism>
<feature type="region of interest" description="Disordered" evidence="1">
    <location>
        <begin position="687"/>
        <end position="707"/>
    </location>
</feature>
<dbReference type="InterPro" id="IPR006626">
    <property type="entry name" value="PbH1"/>
</dbReference>
<name>A0A0B5AVU3_9BACL</name>
<dbReference type="InterPro" id="IPR039448">
    <property type="entry name" value="Beta_helix"/>
</dbReference>
<feature type="chain" id="PRO_5002098679" description="Right handed beta helix domain-containing protein" evidence="2">
    <location>
        <begin position="25"/>
        <end position="707"/>
    </location>
</feature>
<proteinExistence type="predicted"/>
<accession>A0A0B5AVU3</accession>
<dbReference type="SMART" id="SM00710">
    <property type="entry name" value="PbH1"/>
    <property type="match status" value="9"/>
</dbReference>
<feature type="domain" description="Right handed beta helix" evidence="3">
    <location>
        <begin position="308"/>
        <end position="450"/>
    </location>
</feature>
<evidence type="ECO:0000256" key="2">
    <source>
        <dbReference type="SAM" id="SignalP"/>
    </source>
</evidence>
<dbReference type="InterPro" id="IPR012334">
    <property type="entry name" value="Pectin_lyas_fold"/>
</dbReference>
<evidence type="ECO:0000256" key="1">
    <source>
        <dbReference type="SAM" id="MobiDB-lite"/>
    </source>
</evidence>
<dbReference type="InterPro" id="IPR011050">
    <property type="entry name" value="Pectin_lyase_fold/virulence"/>
</dbReference>
<dbReference type="KEGG" id="jeo:JMA_34060"/>
<dbReference type="STRING" id="1508404.JMA_34060"/>
<dbReference type="Pfam" id="PF13229">
    <property type="entry name" value="Beta_helix"/>
    <property type="match status" value="1"/>
</dbReference>
<dbReference type="SUPFAM" id="SSF51126">
    <property type="entry name" value="Pectin lyase-like"/>
    <property type="match status" value="2"/>
</dbReference>
<dbReference type="BioCyc" id="JESP1508404:G14D9-12687-MONOMER"/>
<evidence type="ECO:0000259" key="3">
    <source>
        <dbReference type="Pfam" id="PF13229"/>
    </source>
</evidence>
<reference evidence="4 5" key="1">
    <citation type="submission" date="2014-08" db="EMBL/GenBank/DDBJ databases">
        <title>Complete genome of a marine bacteria Jeotgalibacillus malaysiensis.</title>
        <authorList>
            <person name="Yaakop A.S."/>
            <person name="Chan K.-G."/>
            <person name="Goh K.M."/>
        </authorList>
    </citation>
    <scope>NUCLEOTIDE SEQUENCE [LARGE SCALE GENOMIC DNA]</scope>
    <source>
        <strain evidence="4 5">D5</strain>
    </source>
</reference>
<feature type="signal peptide" evidence="2">
    <location>
        <begin position="1"/>
        <end position="24"/>
    </location>
</feature>
<dbReference type="AlphaFoldDB" id="A0A0B5AVU3"/>